<evidence type="ECO:0000313" key="1">
    <source>
        <dbReference type="EMBL" id="KAJ2896422.1"/>
    </source>
</evidence>
<gene>
    <name evidence="1" type="ORF">IWW38_002024</name>
</gene>
<evidence type="ECO:0000313" key="2">
    <source>
        <dbReference type="Proteomes" id="UP001139981"/>
    </source>
</evidence>
<proteinExistence type="predicted"/>
<name>A0ACC1M567_9FUNG</name>
<dbReference type="EMBL" id="JANBVB010000197">
    <property type="protein sequence ID" value="KAJ2896422.1"/>
    <property type="molecule type" value="Genomic_DNA"/>
</dbReference>
<comment type="caution">
    <text evidence="1">The sequence shown here is derived from an EMBL/GenBank/DDBJ whole genome shotgun (WGS) entry which is preliminary data.</text>
</comment>
<organism evidence="1 2">
    <name type="scientific">Coemansia aciculifera</name>
    <dbReference type="NCBI Taxonomy" id="417176"/>
    <lineage>
        <taxon>Eukaryota</taxon>
        <taxon>Fungi</taxon>
        <taxon>Fungi incertae sedis</taxon>
        <taxon>Zoopagomycota</taxon>
        <taxon>Kickxellomycotina</taxon>
        <taxon>Kickxellomycetes</taxon>
        <taxon>Kickxellales</taxon>
        <taxon>Kickxellaceae</taxon>
        <taxon>Coemansia</taxon>
    </lineage>
</organism>
<sequence>MDAANGQESLSEKLEKLGSALRTNIISDINAWEGRQLADSHAVAGSRSQKRAQNKRARTQHPMPDVPPTTLQGLRQIQLMLHHHTSNTTGTVSIWAIGILALFVSLADMKDDFRLSDLQGLPATVAAFRMLELAVEAEFAHVGVEAAETALIDRVLATTKDSRAVGWILSQYGGMYGDTFPKCLQMYAIARMAKPVAEAATGLTQAVADLSSAQPESAKEALDSILALYRDTVSTLLRGDVDKLSEIPTDDMRRFILFYVLQASRNSRGLLVLLDDDSTGSWLADVIRFEMRTGFSQFRVCSEESTTELRPLASAIETLYVDTMAGRPKKPSDQALDFDRVLSAFAFISAVVCGASSSLAVAHEEGLDVTESGTGGEGDVEMADGTKEDELTRFVALCNACLVRLIAHEQELVILNQMPRTVKNMLQPIPNGLHEAAQKGGRTYNNGPIVMPAVSRAESEDVCSGLFDAMTAAAAIGGQSGSANRLFEMACDTAPLLIEILVSRMADMPDLVKRLVRRLVVSWPLHNGEGAVEMRSVRALYRSLLAVGEANRGLLLHQIIEVFEFELARHNQSPSKLEQMVGLLATATHHHHALAESSTQNAWLLGVREVVGDLRSALVICWPQLWKRCFSGDGNDGAIRLLQVALAKTMVLVVPVRTIDCLTLAGHIVRELVRTQADISGLELAQQTDGGRLLLELANALLVLLSAVATHPGVGRVAMEKLLRVILLPEQAILQPGTNHVNMEQLDAVFEVGGDGGGNDKGGSQRKGQKPVLGLEQLLDGSVLPHAGSQKKSVVEQEILLAKAENMLWQNAVRPMP</sequence>
<reference evidence="1" key="1">
    <citation type="submission" date="2022-07" db="EMBL/GenBank/DDBJ databases">
        <title>Phylogenomic reconstructions and comparative analyses of Kickxellomycotina fungi.</title>
        <authorList>
            <person name="Reynolds N.K."/>
            <person name="Stajich J.E."/>
            <person name="Barry K."/>
            <person name="Grigoriev I.V."/>
            <person name="Crous P."/>
            <person name="Smith M.E."/>
        </authorList>
    </citation>
    <scope>NUCLEOTIDE SEQUENCE</scope>
    <source>
        <strain evidence="1">CBS 190363</strain>
    </source>
</reference>
<feature type="non-terminal residue" evidence="1">
    <location>
        <position position="817"/>
    </location>
</feature>
<keyword evidence="2" id="KW-1185">Reference proteome</keyword>
<accession>A0ACC1M567</accession>
<dbReference type="Proteomes" id="UP001139981">
    <property type="component" value="Unassembled WGS sequence"/>
</dbReference>
<protein>
    <submittedName>
        <fullName evidence="1">Uncharacterized protein</fullName>
    </submittedName>
</protein>